<protein>
    <submittedName>
        <fullName evidence="2">GDP-mannose 4,6-dehydratase</fullName>
    </submittedName>
</protein>
<feature type="domain" description="NAD(P)-binding" evidence="1">
    <location>
        <begin position="4"/>
        <end position="324"/>
    </location>
</feature>
<evidence type="ECO:0000313" key="3">
    <source>
        <dbReference type="Proteomes" id="UP000604391"/>
    </source>
</evidence>
<name>A0A832UZZ9_9ARCH</name>
<comment type="caution">
    <text evidence="2">The sequence shown here is derived from an EMBL/GenBank/DDBJ whole genome shotgun (WGS) entry which is preliminary data.</text>
</comment>
<dbReference type="Gene3D" id="3.40.50.720">
    <property type="entry name" value="NAD(P)-binding Rossmann-like Domain"/>
    <property type="match status" value="1"/>
</dbReference>
<reference evidence="2 3" key="1">
    <citation type="journal article" name="Nat. Commun.">
        <title>Undinarchaeota illuminate DPANN phylogeny and the impact of gene transfer on archaeal evolution.</title>
        <authorList>
            <person name="Dombrowski N."/>
            <person name="Williams T.A."/>
            <person name="Sun J."/>
            <person name="Woodcroft B.J."/>
            <person name="Lee J.H."/>
            <person name="Minh B.Q."/>
            <person name="Rinke C."/>
            <person name="Spang A."/>
        </authorList>
    </citation>
    <scope>NUCLEOTIDE SEQUENCE [LARGE SCALE GENOMIC DNA]</scope>
    <source>
        <strain evidence="2">MAG_bin17</strain>
    </source>
</reference>
<accession>A0A832UZZ9</accession>
<sequence length="337" mass="38029">MKLLITGGAGFIGCNSADYFLGKGHDVSVLDNLSRAGTDKNLEWLQKRHPSVKFIKADVRTDQAVLDEEVSKADAVLHLAAQVAVTTSVTNPREDFDINALGTFNVLEAIRKSDNKPSLIYSSTNKVYGKMEELEVLEGEKRYKYKDIEGVDEKQNLDFHSPYGCSKGAADQYVLDYARIYDLKTVVLRQSCIYGTRQFGIEDQGWVAWFIIATSLGTPLKIYGNGKQVRDVLYIDDLVRCFEMVFDKIDKTLGNAYNIGGGPNNSLSLLELISQIESLHGREIEHSFHDWRPGDQPVFICDINKARNDFGWEPKVSPEEGVKKLFNWVQENKELFQ</sequence>
<evidence type="ECO:0000313" key="2">
    <source>
        <dbReference type="EMBL" id="HIJ99787.1"/>
    </source>
</evidence>
<dbReference type="AlphaFoldDB" id="A0A832UZZ9"/>
<dbReference type="EMBL" id="DVAD01000015">
    <property type="protein sequence ID" value="HIJ99787.1"/>
    <property type="molecule type" value="Genomic_DNA"/>
</dbReference>
<dbReference type="InterPro" id="IPR036291">
    <property type="entry name" value="NAD(P)-bd_dom_sf"/>
</dbReference>
<gene>
    <name evidence="2" type="ORF">H1011_03115</name>
</gene>
<dbReference type="Proteomes" id="UP000604391">
    <property type="component" value="Unassembled WGS sequence"/>
</dbReference>
<dbReference type="Pfam" id="PF16363">
    <property type="entry name" value="GDP_Man_Dehyd"/>
    <property type="match status" value="1"/>
</dbReference>
<dbReference type="PANTHER" id="PTHR43000">
    <property type="entry name" value="DTDP-D-GLUCOSE 4,6-DEHYDRATASE-RELATED"/>
    <property type="match status" value="1"/>
</dbReference>
<dbReference type="SUPFAM" id="SSF51735">
    <property type="entry name" value="NAD(P)-binding Rossmann-fold domains"/>
    <property type="match status" value="1"/>
</dbReference>
<organism evidence="2 3">
    <name type="scientific">Candidatus Undinarchaeum marinum</name>
    <dbReference type="NCBI Taxonomy" id="2756141"/>
    <lineage>
        <taxon>Archaea</taxon>
        <taxon>Candidatus Undinarchaeota</taxon>
        <taxon>Candidatus Undinarchaeia</taxon>
        <taxon>Candidatus Undinarchaeales</taxon>
        <taxon>Candidatus Undinarchaeaceae</taxon>
        <taxon>Candidatus Undinarchaeum</taxon>
    </lineage>
</organism>
<evidence type="ECO:0000259" key="1">
    <source>
        <dbReference type="Pfam" id="PF16363"/>
    </source>
</evidence>
<dbReference type="InterPro" id="IPR016040">
    <property type="entry name" value="NAD(P)-bd_dom"/>
</dbReference>
<proteinExistence type="predicted"/>
<keyword evidence="3" id="KW-1185">Reference proteome</keyword>